<evidence type="ECO:0000256" key="1">
    <source>
        <dbReference type="ARBA" id="ARBA00022670"/>
    </source>
</evidence>
<evidence type="ECO:0000313" key="8">
    <source>
        <dbReference type="EMBL" id="RMO32630.1"/>
    </source>
</evidence>
<evidence type="ECO:0000256" key="5">
    <source>
        <dbReference type="ARBA" id="ARBA00023049"/>
    </source>
</evidence>
<reference evidence="8 9" key="1">
    <citation type="submission" date="2018-08" db="EMBL/GenBank/DDBJ databases">
        <title>Recombination of ecologically and evolutionarily significant loci maintains genetic cohesion in the Pseudomonas syringae species complex.</title>
        <authorList>
            <person name="Dillon M."/>
            <person name="Thakur S."/>
            <person name="Almeida R.N.D."/>
            <person name="Weir B.S."/>
            <person name="Guttman D.S."/>
        </authorList>
    </citation>
    <scope>NUCLEOTIDE SEQUENCE [LARGE SCALE GENOMIC DNA]</scope>
    <source>
        <strain evidence="8 9">ICMP 2788</strain>
    </source>
</reference>
<dbReference type="GO" id="GO:0046872">
    <property type="term" value="F:metal ion binding"/>
    <property type="evidence" value="ECO:0007669"/>
    <property type="project" value="UniProtKB-KW"/>
</dbReference>
<sequence length="320" mass="34384">MRVEVHLIQTGHTCGNHPPLSKTKMPVGRYLAQRSAPGLTVSYTRRYTMRPSFAFCALSAALLLGGCQAVNTTSGDSVGVERKQYMFSMLSTDEVNKMYAQSYQQTVGEATSKGVLDTTSANAKRVHAIADRLIAQAPKLRPDSAQWQWEVNLIKSDELNANCGPGGKIIVYSGLIDTLKLTDDEIAAVMGHEIAHALREHGREAMSKAYGVSMAKQGAGALLGLGQDSLALADTVVNYSLTLPNSRSNENEADLLGLELAARAGYNPNAAITLWQKMTQNSGGSQPEFMSTHPASESRIASLQAAIPKVMPLYQKAAKS</sequence>
<dbReference type="Proteomes" id="UP000276886">
    <property type="component" value="Unassembled WGS sequence"/>
</dbReference>
<keyword evidence="1 6" id="KW-0645">Protease</keyword>
<comment type="caution">
    <text evidence="8">The sequence shown here is derived from an EMBL/GenBank/DDBJ whole genome shotgun (WGS) entry which is preliminary data.</text>
</comment>
<evidence type="ECO:0000256" key="6">
    <source>
        <dbReference type="RuleBase" id="RU003983"/>
    </source>
</evidence>
<dbReference type="PANTHER" id="PTHR22726">
    <property type="entry name" value="METALLOENDOPEPTIDASE OMA1"/>
    <property type="match status" value="1"/>
</dbReference>
<evidence type="ECO:0000259" key="7">
    <source>
        <dbReference type="Pfam" id="PF01435"/>
    </source>
</evidence>
<keyword evidence="3 6" id="KW-0378">Hydrolase</keyword>
<evidence type="ECO:0000256" key="4">
    <source>
        <dbReference type="ARBA" id="ARBA00022833"/>
    </source>
</evidence>
<organism evidence="8 9">
    <name type="scientific">Pseudomonas syringae pv. pisi</name>
    <dbReference type="NCBI Taxonomy" id="59510"/>
    <lineage>
        <taxon>Bacteria</taxon>
        <taxon>Pseudomonadati</taxon>
        <taxon>Pseudomonadota</taxon>
        <taxon>Gammaproteobacteria</taxon>
        <taxon>Pseudomonadales</taxon>
        <taxon>Pseudomonadaceae</taxon>
        <taxon>Pseudomonas</taxon>
        <taxon>Pseudomonas syringae</taxon>
    </lineage>
</organism>
<accession>A0A3M3UHF8</accession>
<proteinExistence type="inferred from homology"/>
<gene>
    <name evidence="8" type="ORF">ALQ44_04936</name>
</gene>
<dbReference type="Pfam" id="PF01435">
    <property type="entry name" value="Peptidase_M48"/>
    <property type="match status" value="1"/>
</dbReference>
<dbReference type="GO" id="GO:0016020">
    <property type="term" value="C:membrane"/>
    <property type="evidence" value="ECO:0007669"/>
    <property type="project" value="TreeGrafter"/>
</dbReference>
<name>A0A3M3UHF8_PSESJ</name>
<keyword evidence="4 6" id="KW-0862">Zinc</keyword>
<dbReference type="GO" id="GO:0004222">
    <property type="term" value="F:metalloendopeptidase activity"/>
    <property type="evidence" value="ECO:0007669"/>
    <property type="project" value="InterPro"/>
</dbReference>
<protein>
    <submittedName>
        <fullName evidence="8">Peptidase M48, Ste24p</fullName>
    </submittedName>
</protein>
<dbReference type="PANTHER" id="PTHR22726:SF1">
    <property type="entry name" value="METALLOENDOPEPTIDASE OMA1, MITOCHONDRIAL"/>
    <property type="match status" value="1"/>
</dbReference>
<comment type="similarity">
    <text evidence="6">Belongs to the peptidase M48 family.</text>
</comment>
<dbReference type="CDD" id="cd07331">
    <property type="entry name" value="M48C_Oma1_like"/>
    <property type="match status" value="1"/>
</dbReference>
<evidence type="ECO:0000256" key="2">
    <source>
        <dbReference type="ARBA" id="ARBA00022723"/>
    </source>
</evidence>
<evidence type="ECO:0000313" key="9">
    <source>
        <dbReference type="Proteomes" id="UP000276886"/>
    </source>
</evidence>
<dbReference type="GO" id="GO:0051603">
    <property type="term" value="P:proteolysis involved in protein catabolic process"/>
    <property type="evidence" value="ECO:0007669"/>
    <property type="project" value="TreeGrafter"/>
</dbReference>
<comment type="cofactor">
    <cofactor evidence="6">
        <name>Zn(2+)</name>
        <dbReference type="ChEBI" id="CHEBI:29105"/>
    </cofactor>
    <text evidence="6">Binds 1 zinc ion per subunit.</text>
</comment>
<dbReference type="InterPro" id="IPR051156">
    <property type="entry name" value="Mito/Outer_Membr_Metalloprot"/>
</dbReference>
<dbReference type="InterPro" id="IPR001915">
    <property type="entry name" value="Peptidase_M48"/>
</dbReference>
<keyword evidence="2" id="KW-0479">Metal-binding</keyword>
<dbReference type="EMBL" id="RBPQ01000037">
    <property type="protein sequence ID" value="RMO32630.1"/>
    <property type="molecule type" value="Genomic_DNA"/>
</dbReference>
<dbReference type="AlphaFoldDB" id="A0A3M3UHF8"/>
<keyword evidence="5 6" id="KW-0482">Metalloprotease</keyword>
<evidence type="ECO:0000256" key="3">
    <source>
        <dbReference type="ARBA" id="ARBA00022801"/>
    </source>
</evidence>
<feature type="domain" description="Peptidase M48" evidence="7">
    <location>
        <begin position="121"/>
        <end position="305"/>
    </location>
</feature>
<dbReference type="Gene3D" id="3.30.2010.10">
    <property type="entry name" value="Metalloproteases ('zincins'), catalytic domain"/>
    <property type="match status" value="1"/>
</dbReference>